<dbReference type="Proteomes" id="UP000269793">
    <property type="component" value="Chromosome II"/>
</dbReference>
<dbReference type="SUPFAM" id="SSF47694">
    <property type="entry name" value="Cytochrome c oxidase subunit h"/>
    <property type="match status" value="1"/>
</dbReference>
<dbReference type="OrthoDB" id="5545577at2759"/>
<keyword evidence="3" id="KW-0496">Mitochondrion</keyword>
<sequence length="116" mass="13474">MANPAPTRNNRQQCWDSRDLYYECLTKHSILAPPGTDMTGIKGPLGSGSFADPPGSPEERLRRSEEELKTDPCIQLRRQYEQKCAPSWIEYFNKRRVLEERQKLFYAQAEARAARR</sequence>
<feature type="region of interest" description="Disordered" evidence="5">
    <location>
        <begin position="31"/>
        <end position="68"/>
    </location>
</feature>
<dbReference type="Gene3D" id="1.10.10.140">
    <property type="entry name" value="Cytochrome c oxidase, subunit VIb"/>
    <property type="match status" value="1"/>
</dbReference>
<feature type="compositionally biased region" description="Basic and acidic residues" evidence="5">
    <location>
        <begin position="57"/>
        <end position="68"/>
    </location>
</feature>
<dbReference type="InterPro" id="IPR048280">
    <property type="entry name" value="COX6B-like"/>
</dbReference>
<accession>A0A3G2S385</accession>
<keyword evidence="4" id="KW-1015">Disulfide bond</keyword>
<dbReference type="EMBL" id="CP033149">
    <property type="protein sequence ID" value="AYO42226.1"/>
    <property type="molecule type" value="Genomic_DNA"/>
</dbReference>
<dbReference type="Pfam" id="PF02297">
    <property type="entry name" value="COX6B"/>
    <property type="match status" value="1"/>
</dbReference>
<protein>
    <submittedName>
        <fullName evidence="6">Cytochrome c oxidase subunit 6B-like protein new16</fullName>
    </submittedName>
</protein>
<gene>
    <name evidence="6" type="primary">new16</name>
    <name evidence="6" type="ORF">DNF11_1276</name>
</gene>
<evidence type="ECO:0000313" key="7">
    <source>
        <dbReference type="Proteomes" id="UP000269793"/>
    </source>
</evidence>
<evidence type="ECO:0000256" key="4">
    <source>
        <dbReference type="ARBA" id="ARBA00023157"/>
    </source>
</evidence>
<evidence type="ECO:0000256" key="5">
    <source>
        <dbReference type="SAM" id="MobiDB-lite"/>
    </source>
</evidence>
<dbReference type="STRING" id="425264.A0A3G2S385"/>
<proteinExistence type="inferred from homology"/>
<reference evidence="6 7" key="1">
    <citation type="submission" date="2018-10" db="EMBL/GenBank/DDBJ databases">
        <title>Complete genome sequence of Malassezia restricta CBS 7877.</title>
        <authorList>
            <person name="Morand S.C."/>
            <person name="Bertignac M."/>
            <person name="Iltis A."/>
            <person name="Kolder I."/>
            <person name="Pirovano W."/>
            <person name="Jourdain R."/>
            <person name="Clavaud C."/>
        </authorList>
    </citation>
    <scope>NUCLEOTIDE SEQUENCE [LARGE SCALE GENOMIC DNA]</scope>
    <source>
        <strain evidence="6 7">CBS 7877</strain>
    </source>
</reference>
<dbReference type="AlphaFoldDB" id="A0A3G2S385"/>
<evidence type="ECO:0000313" key="6">
    <source>
        <dbReference type="EMBL" id="AYO42226.1"/>
    </source>
</evidence>
<comment type="similarity">
    <text evidence="2">Belongs to the cytochrome c oxidase subunit 6B family.</text>
</comment>
<keyword evidence="7" id="KW-1185">Reference proteome</keyword>
<dbReference type="PANTHER" id="PTHR47677">
    <property type="entry name" value="CYTOCHROME C OXIDASE ASSEMBLY FACTOR 6"/>
    <property type="match status" value="1"/>
</dbReference>
<comment type="subcellular location">
    <subcellularLocation>
        <location evidence="1">Mitochondrion</location>
    </subcellularLocation>
</comment>
<dbReference type="InterPro" id="IPR036549">
    <property type="entry name" value="CX6/COA6-like_sf"/>
</dbReference>
<evidence type="ECO:0000256" key="3">
    <source>
        <dbReference type="ARBA" id="ARBA00023128"/>
    </source>
</evidence>
<evidence type="ECO:0000256" key="2">
    <source>
        <dbReference type="ARBA" id="ARBA00006425"/>
    </source>
</evidence>
<name>A0A3G2S385_MALR7</name>
<evidence type="ECO:0000256" key="1">
    <source>
        <dbReference type="ARBA" id="ARBA00004173"/>
    </source>
</evidence>
<dbReference type="GO" id="GO:0005739">
    <property type="term" value="C:mitochondrion"/>
    <property type="evidence" value="ECO:0007669"/>
    <property type="project" value="UniProtKB-SubCell"/>
</dbReference>
<dbReference type="VEuPathDB" id="FungiDB:DNF11_1276"/>
<dbReference type="PANTHER" id="PTHR47677:SF1">
    <property type="entry name" value="CYTOCHROME C OXIDASE ASSEMBLY FACTOR 6"/>
    <property type="match status" value="1"/>
</dbReference>
<organism evidence="6 7">
    <name type="scientific">Malassezia restricta (strain ATCC 96810 / NBRC 103918 / CBS 7877)</name>
    <name type="common">Seborrheic dermatitis infection agent</name>
    <dbReference type="NCBI Taxonomy" id="425264"/>
    <lineage>
        <taxon>Eukaryota</taxon>
        <taxon>Fungi</taxon>
        <taxon>Dikarya</taxon>
        <taxon>Basidiomycota</taxon>
        <taxon>Ustilaginomycotina</taxon>
        <taxon>Malasseziomycetes</taxon>
        <taxon>Malasseziales</taxon>
        <taxon>Malasseziaceae</taxon>
        <taxon>Malassezia</taxon>
    </lineage>
</organism>
<dbReference type="InterPro" id="IPR048281">
    <property type="entry name" value="COA6_fun"/>
</dbReference>